<accession>A0A6I4T056</accession>
<sequence length="77" mass="7680">MSFAAAFLLAAAAATQAAPAASEEGRGQGAQVASADVSVTILRGVAVRGGELSSANSTEAPRSQVHKSAALVTYEFE</sequence>
<protein>
    <submittedName>
        <fullName evidence="2">Uncharacterized protein</fullName>
    </submittedName>
</protein>
<feature type="signal peptide" evidence="1">
    <location>
        <begin position="1"/>
        <end position="20"/>
    </location>
</feature>
<dbReference type="Proteomes" id="UP000433652">
    <property type="component" value="Unassembled WGS sequence"/>
</dbReference>
<dbReference type="EMBL" id="WTYM01000043">
    <property type="protein sequence ID" value="MXO59992.1"/>
    <property type="molecule type" value="Genomic_DNA"/>
</dbReference>
<name>A0A6I4T056_9SPHN</name>
<evidence type="ECO:0000256" key="1">
    <source>
        <dbReference type="SAM" id="SignalP"/>
    </source>
</evidence>
<comment type="caution">
    <text evidence="2">The sequence shown here is derived from an EMBL/GenBank/DDBJ whole genome shotgun (WGS) entry which is preliminary data.</text>
</comment>
<evidence type="ECO:0000313" key="2">
    <source>
        <dbReference type="EMBL" id="MXO59992.1"/>
    </source>
</evidence>
<reference evidence="2 3" key="1">
    <citation type="submission" date="2019-12" db="EMBL/GenBank/DDBJ databases">
        <title>Genomic-based taxomic classification of the family Erythrobacteraceae.</title>
        <authorList>
            <person name="Xu L."/>
        </authorList>
    </citation>
    <scope>NUCLEOTIDE SEQUENCE [LARGE SCALE GENOMIC DNA]</scope>
    <source>
        <strain evidence="2 3">MCCC 1K01500</strain>
    </source>
</reference>
<proteinExistence type="predicted"/>
<organism evidence="2 3">
    <name type="scientific">Croceibacterium salegens</name>
    <dbReference type="NCBI Taxonomy" id="1737568"/>
    <lineage>
        <taxon>Bacteria</taxon>
        <taxon>Pseudomonadati</taxon>
        <taxon>Pseudomonadota</taxon>
        <taxon>Alphaproteobacteria</taxon>
        <taxon>Sphingomonadales</taxon>
        <taxon>Erythrobacteraceae</taxon>
        <taxon>Croceibacterium</taxon>
    </lineage>
</organism>
<evidence type="ECO:0000313" key="3">
    <source>
        <dbReference type="Proteomes" id="UP000433652"/>
    </source>
</evidence>
<keyword evidence="3" id="KW-1185">Reference proteome</keyword>
<keyword evidence="1" id="KW-0732">Signal</keyword>
<dbReference type="RefSeq" id="WP_159794990.1">
    <property type="nucleotide sequence ID" value="NZ_WTYM01000043.1"/>
</dbReference>
<dbReference type="AlphaFoldDB" id="A0A6I4T056"/>
<feature type="chain" id="PRO_5026070191" evidence="1">
    <location>
        <begin position="21"/>
        <end position="77"/>
    </location>
</feature>
<gene>
    <name evidence="2" type="ORF">GRI89_10625</name>
</gene>